<gene>
    <name evidence="3" type="ORF">CIG75_10375</name>
</gene>
<dbReference type="InterPro" id="IPR013096">
    <property type="entry name" value="Cupin_2"/>
</dbReference>
<keyword evidence="4" id="KW-1185">Reference proteome</keyword>
<dbReference type="AlphaFoldDB" id="A0A223D703"/>
<dbReference type="InterPro" id="IPR011051">
    <property type="entry name" value="RmlC_Cupin_sf"/>
</dbReference>
<dbReference type="PANTHER" id="PTHR46797">
    <property type="entry name" value="HTH-TYPE TRANSCRIPTIONAL REGULATOR"/>
    <property type="match status" value="1"/>
</dbReference>
<evidence type="ECO:0000313" key="3">
    <source>
        <dbReference type="EMBL" id="ASS77186.1"/>
    </source>
</evidence>
<dbReference type="Pfam" id="PF01381">
    <property type="entry name" value="HTH_3"/>
    <property type="match status" value="1"/>
</dbReference>
<dbReference type="RefSeq" id="WP_094238404.1">
    <property type="nucleotide sequence ID" value="NZ_CP022657.1"/>
</dbReference>
<evidence type="ECO:0000313" key="4">
    <source>
        <dbReference type="Proteomes" id="UP000214688"/>
    </source>
</evidence>
<dbReference type="Proteomes" id="UP000214688">
    <property type="component" value="Chromosome"/>
</dbReference>
<dbReference type="InterPro" id="IPR050807">
    <property type="entry name" value="TransReg_Diox_bact_type"/>
</dbReference>
<organism evidence="3 4">
    <name type="scientific">Tumebacillus algifaecis</name>
    <dbReference type="NCBI Taxonomy" id="1214604"/>
    <lineage>
        <taxon>Bacteria</taxon>
        <taxon>Bacillati</taxon>
        <taxon>Bacillota</taxon>
        <taxon>Bacilli</taxon>
        <taxon>Bacillales</taxon>
        <taxon>Alicyclobacillaceae</taxon>
        <taxon>Tumebacillus</taxon>
    </lineage>
</organism>
<dbReference type="Gene3D" id="1.10.260.40">
    <property type="entry name" value="lambda repressor-like DNA-binding domains"/>
    <property type="match status" value="1"/>
</dbReference>
<accession>A0A223D703</accession>
<dbReference type="PROSITE" id="PS50943">
    <property type="entry name" value="HTH_CROC1"/>
    <property type="match status" value="1"/>
</dbReference>
<dbReference type="CDD" id="cd02209">
    <property type="entry name" value="cupin_XRE_C"/>
    <property type="match status" value="1"/>
</dbReference>
<dbReference type="KEGG" id="tab:CIG75_10375"/>
<dbReference type="OrthoDB" id="9814553at2"/>
<dbReference type="PANTHER" id="PTHR46797:SF2">
    <property type="entry name" value="TRANSCRIPTIONAL REGULATOR"/>
    <property type="match status" value="1"/>
</dbReference>
<evidence type="ECO:0000259" key="2">
    <source>
        <dbReference type="PROSITE" id="PS50943"/>
    </source>
</evidence>
<protein>
    <submittedName>
        <fullName evidence="3">DNA-binding protein</fullName>
    </submittedName>
</protein>
<dbReference type="SUPFAM" id="SSF47413">
    <property type="entry name" value="lambda repressor-like DNA-binding domains"/>
    <property type="match status" value="1"/>
</dbReference>
<name>A0A223D703_9BACL</name>
<sequence length="172" mass="19106">MNIGCTIRAIRKRKGITIPQLCEGTGLSRGFISNVETNKTSPSIASLELIANFLNVPITYFFLTDKERMTVVRKNERKIKSFGIFNIEYLTTVGPLRVMLVASQPGDVTGETHFHEGHECHVVLKGRYRAEHGSDSVVLEEGDAFSWNASIPHNVINIGDTEGLLLIASYKE</sequence>
<evidence type="ECO:0000256" key="1">
    <source>
        <dbReference type="ARBA" id="ARBA00023125"/>
    </source>
</evidence>
<feature type="domain" description="HTH cro/C1-type" evidence="2">
    <location>
        <begin position="7"/>
        <end position="61"/>
    </location>
</feature>
<dbReference type="Gene3D" id="2.60.120.10">
    <property type="entry name" value="Jelly Rolls"/>
    <property type="match status" value="1"/>
</dbReference>
<dbReference type="SUPFAM" id="SSF51182">
    <property type="entry name" value="RmlC-like cupins"/>
    <property type="match status" value="1"/>
</dbReference>
<dbReference type="SMART" id="SM00530">
    <property type="entry name" value="HTH_XRE"/>
    <property type="match status" value="1"/>
</dbReference>
<dbReference type="GO" id="GO:0003700">
    <property type="term" value="F:DNA-binding transcription factor activity"/>
    <property type="evidence" value="ECO:0007669"/>
    <property type="project" value="TreeGrafter"/>
</dbReference>
<dbReference type="GO" id="GO:0005829">
    <property type="term" value="C:cytosol"/>
    <property type="evidence" value="ECO:0007669"/>
    <property type="project" value="TreeGrafter"/>
</dbReference>
<dbReference type="InterPro" id="IPR001387">
    <property type="entry name" value="Cro/C1-type_HTH"/>
</dbReference>
<keyword evidence="1 3" id="KW-0238">DNA-binding</keyword>
<dbReference type="InterPro" id="IPR010982">
    <property type="entry name" value="Lambda_DNA-bd_dom_sf"/>
</dbReference>
<proteinExistence type="predicted"/>
<dbReference type="Pfam" id="PF07883">
    <property type="entry name" value="Cupin_2"/>
    <property type="match status" value="1"/>
</dbReference>
<dbReference type="GO" id="GO:0003677">
    <property type="term" value="F:DNA binding"/>
    <property type="evidence" value="ECO:0007669"/>
    <property type="project" value="UniProtKB-KW"/>
</dbReference>
<reference evidence="3 4" key="1">
    <citation type="journal article" date="2015" name="Int. J. Syst. Evol. Microbiol.">
        <title>Tumebacillus algifaecis sp. nov., isolated from decomposing algal scum.</title>
        <authorList>
            <person name="Wu Y.F."/>
            <person name="Zhang B."/>
            <person name="Xing P."/>
            <person name="Wu Q.L."/>
            <person name="Liu S.J."/>
        </authorList>
    </citation>
    <scope>NUCLEOTIDE SEQUENCE [LARGE SCALE GENOMIC DNA]</scope>
    <source>
        <strain evidence="3 4">THMBR28</strain>
    </source>
</reference>
<dbReference type="InterPro" id="IPR014710">
    <property type="entry name" value="RmlC-like_jellyroll"/>
</dbReference>
<dbReference type="EMBL" id="CP022657">
    <property type="protein sequence ID" value="ASS77186.1"/>
    <property type="molecule type" value="Genomic_DNA"/>
</dbReference>
<dbReference type="CDD" id="cd00093">
    <property type="entry name" value="HTH_XRE"/>
    <property type="match status" value="1"/>
</dbReference>